<name>A0A4Y8WQJ5_9PORP</name>
<dbReference type="InterPro" id="IPR032286">
    <property type="entry name" value="DUF4837"/>
</dbReference>
<dbReference type="Pfam" id="PF16125">
    <property type="entry name" value="DUF4837"/>
    <property type="match status" value="1"/>
</dbReference>
<dbReference type="Proteomes" id="UP000297225">
    <property type="component" value="Unassembled WGS sequence"/>
</dbReference>
<evidence type="ECO:0000313" key="1">
    <source>
        <dbReference type="EMBL" id="TFH96246.1"/>
    </source>
</evidence>
<sequence length="341" mass="38092">MMDHKGHSYFYVVAVLLFGSLFLSSCGKQKQSTSGGLFGASGTPMEMVAVVPLEYDTPALRDSIKATFGRPMPILPQAEPMVTVMTTTEKNFTQMFKTMRNVLYISIDPEMYTRPSVGLAHDQYASGQLIIHAKAGSVEDFYKLLRQRGGYLTDIIHSEEMKRMSMSFETTYSSALAKLIQDSIGGWTINATNLLKFTNTADDFVWASDQGQKGRTDLMIYTYPLETVGSLEPSHIIAMRDSVLQRNVKGQYEDSYMTTEKRIPPKVKKFEYNGTQRVELRGLWAMVGDMMGGPFVLHAVPDVANGRVVVAEMSIFNPGGKKKSLMVYAESQLYTLRPVTE</sequence>
<dbReference type="STRING" id="1122973.GCA_000379925_00160"/>
<dbReference type="RefSeq" id="WP_018357443.1">
    <property type="nucleotide sequence ID" value="NZ_CP197400.1"/>
</dbReference>
<evidence type="ECO:0000313" key="2">
    <source>
        <dbReference type="Proteomes" id="UP000297225"/>
    </source>
</evidence>
<dbReference type="GeneID" id="66796430"/>
<keyword evidence="2" id="KW-1185">Reference proteome</keyword>
<reference evidence="1 2" key="1">
    <citation type="submission" date="2019-03" db="EMBL/GenBank/DDBJ databases">
        <title>Porphyromonas levii Isolated from the Uterus of Dairy Cows.</title>
        <authorList>
            <person name="Francis A.M."/>
        </authorList>
    </citation>
    <scope>NUCLEOTIDE SEQUENCE [LARGE SCALE GENOMIC DNA]</scope>
    <source>
        <strain evidence="1 2">AF5678</strain>
    </source>
</reference>
<dbReference type="PROSITE" id="PS51257">
    <property type="entry name" value="PROKAR_LIPOPROTEIN"/>
    <property type="match status" value="1"/>
</dbReference>
<comment type="caution">
    <text evidence="1">The sequence shown here is derived from an EMBL/GenBank/DDBJ whole genome shotgun (WGS) entry which is preliminary data.</text>
</comment>
<gene>
    <name evidence="1" type="ORF">E4P47_02700</name>
</gene>
<proteinExistence type="predicted"/>
<dbReference type="EMBL" id="SPNC01000025">
    <property type="protein sequence ID" value="TFH96246.1"/>
    <property type="molecule type" value="Genomic_DNA"/>
</dbReference>
<dbReference type="OrthoDB" id="1115230at2"/>
<protein>
    <submittedName>
        <fullName evidence="1">DUF4837 family protein</fullName>
    </submittedName>
</protein>
<organism evidence="1 2">
    <name type="scientific">Porphyromonas levii</name>
    <dbReference type="NCBI Taxonomy" id="28114"/>
    <lineage>
        <taxon>Bacteria</taxon>
        <taxon>Pseudomonadati</taxon>
        <taxon>Bacteroidota</taxon>
        <taxon>Bacteroidia</taxon>
        <taxon>Bacteroidales</taxon>
        <taxon>Porphyromonadaceae</taxon>
        <taxon>Porphyromonas</taxon>
    </lineage>
</organism>
<accession>A0A4Y8WQJ5</accession>
<dbReference type="AlphaFoldDB" id="A0A4Y8WQJ5"/>